<dbReference type="Proteomes" id="UP000011971">
    <property type="component" value="Unassembled WGS sequence"/>
</dbReference>
<evidence type="ECO:0000313" key="1">
    <source>
        <dbReference type="EMBL" id="ELT47222.1"/>
    </source>
</evidence>
<dbReference type="EMBL" id="AOGE01000060">
    <property type="protein sequence ID" value="ELT47222.1"/>
    <property type="molecule type" value="Genomic_DNA"/>
</dbReference>
<gene>
    <name evidence="1" type="ORF">D584_20762</name>
</gene>
<name>M5JL20_9HYPH</name>
<protein>
    <submittedName>
        <fullName evidence="1">Uncharacterized protein</fullName>
    </submittedName>
</protein>
<organism evidence="1 2">
    <name type="scientific">Brucella intermedia M86</name>
    <dbReference type="NCBI Taxonomy" id="1234597"/>
    <lineage>
        <taxon>Bacteria</taxon>
        <taxon>Pseudomonadati</taxon>
        <taxon>Pseudomonadota</taxon>
        <taxon>Alphaproteobacteria</taxon>
        <taxon>Hyphomicrobiales</taxon>
        <taxon>Brucellaceae</taxon>
        <taxon>Brucella/Ochrobactrum group</taxon>
        <taxon>Brucella</taxon>
    </lineage>
</organism>
<dbReference type="Pfam" id="PF25691">
    <property type="entry name" value="BW3TFN"/>
    <property type="match status" value="1"/>
</dbReference>
<dbReference type="RefSeq" id="WP_006472749.1">
    <property type="nucleotide sequence ID" value="NZ_AOGE01000060.1"/>
</dbReference>
<sequence length="172" mass="18189">MAVFTQGGRVALAKALLDMTFFLAVGQGDPAWDGVPPPSTPEEQAALDAAMSVLTGLEDVVGVTRTRDKYFVAPDPAGPILMADGARYSQSAEATQFVYVRFQLDLADADGTTLREAGIYIDTVLDGAVPGGQTYIPLAQVTSLGTLIEIDRFAPIIRDGSIGQTFSFILTT</sequence>
<evidence type="ECO:0000313" key="2">
    <source>
        <dbReference type="Proteomes" id="UP000011971"/>
    </source>
</evidence>
<comment type="caution">
    <text evidence="1">The sequence shown here is derived from an EMBL/GenBank/DDBJ whole genome shotgun (WGS) entry which is preliminary data.</text>
</comment>
<accession>M5JL20</accession>
<dbReference type="OrthoDB" id="8451165at2"/>
<reference evidence="1 2" key="1">
    <citation type="journal article" date="2013" name="Gut Pathog.">
        <title>Draft genome of Ochrobactrum intermedium strain M86 isolated from non-ulcer dyspeptic individual from India.</title>
        <authorList>
            <person name="Kulkarni G."/>
            <person name="Dhotre D."/>
            <person name="Dharne M."/>
            <person name="Shetty S."/>
            <person name="Chowdhury S."/>
            <person name="Misra V."/>
            <person name="Misra S."/>
            <person name="Patole M."/>
            <person name="Shouche Y."/>
        </authorList>
    </citation>
    <scope>NUCLEOTIDE SEQUENCE [LARGE SCALE GENOMIC DNA]</scope>
    <source>
        <strain evidence="1 2">M86</strain>
    </source>
</reference>
<dbReference type="AlphaFoldDB" id="M5JL20"/>
<proteinExistence type="predicted"/>
<dbReference type="PATRIC" id="fig|1234597.4.peg.4290"/>
<dbReference type="InterPro" id="IPR058040">
    <property type="entry name" value="BW3TFN"/>
</dbReference>